<dbReference type="Gene3D" id="3.40.50.2000">
    <property type="entry name" value="Glycogen Phosphorylase B"/>
    <property type="match status" value="2"/>
</dbReference>
<accession>A0A2G9ZI31</accession>
<dbReference type="InterPro" id="IPR001296">
    <property type="entry name" value="Glyco_trans_1"/>
</dbReference>
<dbReference type="SUPFAM" id="SSF53756">
    <property type="entry name" value="UDP-Glycosyltransferase/glycogen phosphorylase"/>
    <property type="match status" value="1"/>
</dbReference>
<evidence type="ECO:0000313" key="3">
    <source>
        <dbReference type="EMBL" id="PIP31988.1"/>
    </source>
</evidence>
<proteinExistence type="predicted"/>
<evidence type="ECO:0000259" key="2">
    <source>
        <dbReference type="Pfam" id="PF13439"/>
    </source>
</evidence>
<dbReference type="PANTHER" id="PTHR45947">
    <property type="entry name" value="SULFOQUINOVOSYL TRANSFERASE SQD2"/>
    <property type="match status" value="1"/>
</dbReference>
<organism evidence="3 4">
    <name type="scientific">bacterium (Candidatus Gribaldobacteria) CG23_combo_of_CG06-09_8_20_14_all_37_87_8</name>
    <dbReference type="NCBI Taxonomy" id="2014278"/>
    <lineage>
        <taxon>Bacteria</taxon>
        <taxon>Candidatus Gribaldobacteria</taxon>
    </lineage>
</organism>
<dbReference type="Proteomes" id="UP000230447">
    <property type="component" value="Unassembled WGS sequence"/>
</dbReference>
<evidence type="ECO:0000259" key="1">
    <source>
        <dbReference type="Pfam" id="PF00534"/>
    </source>
</evidence>
<evidence type="ECO:0000313" key="4">
    <source>
        <dbReference type="Proteomes" id="UP000230447"/>
    </source>
</evidence>
<sequence>MAKILYLITQSDMGGAQKYVFDLSFNLKNEFDITVAIGSEGGDELFSFLKKENIKTVLLRHLKRLPSPFSALKAIKKIRRIIKQEKSNILHLNSTTAGFLGSLAILGLKVKPKVVYTVHGWAFLEPGPLKQKLFFLFEKITASLKDVFIVLSEFDKQVALIKKITKENKIEIIPNGLTNLTFLNKAQARKKLNLPQDAFLVGTIANTYKTKGLKYLLQVLVPAPNYQLIVIGDGPERKKLQKQFPKTIFLGKIKNASQYLKAFDIFCLPSVKEGFPFALLEAMQAQLPIVATKVGAIPEIIENEKEGLLVEPKNPMALKEAIQKILQNPLKAKTMALNASLKARQYTLEKMFTQTKFLYKDLL</sequence>
<dbReference type="EMBL" id="PCSB01000012">
    <property type="protein sequence ID" value="PIP31988.1"/>
    <property type="molecule type" value="Genomic_DNA"/>
</dbReference>
<dbReference type="AlphaFoldDB" id="A0A2G9ZI31"/>
<name>A0A2G9ZI31_9BACT</name>
<gene>
    <name evidence="3" type="ORF">COX24_00540</name>
</gene>
<dbReference type="Pfam" id="PF13439">
    <property type="entry name" value="Glyco_transf_4"/>
    <property type="match status" value="1"/>
</dbReference>
<feature type="domain" description="Glycosyltransferase subfamily 4-like N-terminal" evidence="2">
    <location>
        <begin position="13"/>
        <end position="176"/>
    </location>
</feature>
<dbReference type="GO" id="GO:0016757">
    <property type="term" value="F:glycosyltransferase activity"/>
    <property type="evidence" value="ECO:0007669"/>
    <property type="project" value="InterPro"/>
</dbReference>
<protein>
    <recommendedName>
        <fullName evidence="5">Glycosyltransferase family 1 protein</fullName>
    </recommendedName>
</protein>
<comment type="caution">
    <text evidence="3">The sequence shown here is derived from an EMBL/GenBank/DDBJ whole genome shotgun (WGS) entry which is preliminary data.</text>
</comment>
<dbReference type="PANTHER" id="PTHR45947:SF3">
    <property type="entry name" value="SULFOQUINOVOSYL TRANSFERASE SQD2"/>
    <property type="match status" value="1"/>
</dbReference>
<reference evidence="3 4" key="1">
    <citation type="submission" date="2017-09" db="EMBL/GenBank/DDBJ databases">
        <title>Depth-based differentiation of microbial function through sediment-hosted aquifers and enrichment of novel symbionts in the deep terrestrial subsurface.</title>
        <authorList>
            <person name="Probst A.J."/>
            <person name="Ladd B."/>
            <person name="Jarett J.K."/>
            <person name="Geller-Mcgrath D.E."/>
            <person name="Sieber C.M."/>
            <person name="Emerson J.B."/>
            <person name="Anantharaman K."/>
            <person name="Thomas B.C."/>
            <person name="Malmstrom R."/>
            <person name="Stieglmeier M."/>
            <person name="Klingl A."/>
            <person name="Woyke T."/>
            <person name="Ryan C.M."/>
            <person name="Banfield J.F."/>
        </authorList>
    </citation>
    <scope>NUCLEOTIDE SEQUENCE [LARGE SCALE GENOMIC DNA]</scope>
    <source>
        <strain evidence="3">CG23_combo_of_CG06-09_8_20_14_all_37_87_8</strain>
    </source>
</reference>
<feature type="domain" description="Glycosyl transferase family 1" evidence="1">
    <location>
        <begin position="185"/>
        <end position="339"/>
    </location>
</feature>
<dbReference type="Pfam" id="PF00534">
    <property type="entry name" value="Glycos_transf_1"/>
    <property type="match status" value="1"/>
</dbReference>
<evidence type="ECO:0008006" key="5">
    <source>
        <dbReference type="Google" id="ProtNLM"/>
    </source>
</evidence>
<dbReference type="InterPro" id="IPR050194">
    <property type="entry name" value="Glycosyltransferase_grp1"/>
</dbReference>
<dbReference type="InterPro" id="IPR028098">
    <property type="entry name" value="Glyco_trans_4-like_N"/>
</dbReference>